<evidence type="ECO:0000313" key="3">
    <source>
        <dbReference type="Proteomes" id="UP000194546"/>
    </source>
</evidence>
<dbReference type="EMBL" id="NBTZ01000112">
    <property type="protein sequence ID" value="OTP69735.1"/>
    <property type="molecule type" value="Genomic_DNA"/>
</dbReference>
<evidence type="ECO:0000313" key="4">
    <source>
        <dbReference type="Proteomes" id="UP000195221"/>
    </source>
</evidence>
<dbReference type="Proteomes" id="UP000194546">
    <property type="component" value="Unassembled WGS sequence"/>
</dbReference>
<gene>
    <name evidence="2" type="ORF">PAMC26510_00270</name>
    <name evidence="1" type="ORF">PAMC26577_28865</name>
</gene>
<accession>A0A242NAD9</accession>
<name>A0A242NAD9_CABSO</name>
<dbReference type="AlphaFoldDB" id="A0A242NAD9"/>
<comment type="caution">
    <text evidence="2">The sequence shown here is derived from an EMBL/GenBank/DDBJ whole genome shotgun (WGS) entry which is preliminary data.</text>
</comment>
<dbReference type="EMBL" id="NBTY01000003">
    <property type="protein sequence ID" value="OTP80663.1"/>
    <property type="molecule type" value="Genomic_DNA"/>
</dbReference>
<evidence type="ECO:0000313" key="2">
    <source>
        <dbReference type="EMBL" id="OTP80663.1"/>
    </source>
</evidence>
<reference evidence="2 3" key="1">
    <citation type="submission" date="2017-03" db="EMBL/GenBank/DDBJ databases">
        <title>Genome analysis of strain PAMC 26510.</title>
        <authorList>
            <person name="Oh H.-M."/>
            <person name="Yang J.-A."/>
        </authorList>
    </citation>
    <scope>NUCLEOTIDE SEQUENCE [LARGE SCALE GENOMIC DNA]</scope>
    <source>
        <strain evidence="2 3">PAMC 26510</strain>
    </source>
</reference>
<reference evidence="1 4" key="2">
    <citation type="submission" date="2017-03" db="EMBL/GenBank/DDBJ databases">
        <title>Genome analysis of strain PAMC 26577.</title>
        <authorList>
            <person name="Oh H.-M."/>
            <person name="Yang J.-A."/>
        </authorList>
    </citation>
    <scope>NUCLEOTIDE SEQUENCE [LARGE SCALE GENOMIC DNA]</scope>
    <source>
        <strain evidence="1 4">PAMC 26577</strain>
    </source>
</reference>
<protein>
    <submittedName>
        <fullName evidence="2">Oligopeptide transport system permease protein OppB</fullName>
    </submittedName>
</protein>
<proteinExistence type="predicted"/>
<dbReference type="Proteomes" id="UP000195221">
    <property type="component" value="Unassembled WGS sequence"/>
</dbReference>
<organism evidence="2 3">
    <name type="scientific">Caballeronia sordidicola</name>
    <name type="common">Burkholderia sordidicola</name>
    <dbReference type="NCBI Taxonomy" id="196367"/>
    <lineage>
        <taxon>Bacteria</taxon>
        <taxon>Pseudomonadati</taxon>
        <taxon>Pseudomonadota</taxon>
        <taxon>Betaproteobacteria</taxon>
        <taxon>Burkholderiales</taxon>
        <taxon>Burkholderiaceae</taxon>
        <taxon>Caballeronia</taxon>
    </lineage>
</organism>
<sequence length="30" mass="3259">MVQRQTPGRSLSGAALFSAGEDVFGNHLRR</sequence>
<evidence type="ECO:0000313" key="1">
    <source>
        <dbReference type="EMBL" id="OTP69735.1"/>
    </source>
</evidence>